<reference evidence="3" key="1">
    <citation type="journal article" date="2014" name="Int. J. Syst. Evol. Microbiol.">
        <title>Complete genome sequence of Corynebacterium casei LMG S-19264T (=DSM 44701T), isolated from a smear-ripened cheese.</title>
        <authorList>
            <consortium name="US DOE Joint Genome Institute (JGI-PGF)"/>
            <person name="Walter F."/>
            <person name="Albersmeier A."/>
            <person name="Kalinowski J."/>
            <person name="Ruckert C."/>
        </authorList>
    </citation>
    <scope>NUCLEOTIDE SEQUENCE</scope>
    <source>
        <strain evidence="3">CGMCC 1.12777</strain>
    </source>
</reference>
<dbReference type="InterPro" id="IPR002881">
    <property type="entry name" value="DUF58"/>
</dbReference>
<evidence type="ECO:0000259" key="2">
    <source>
        <dbReference type="Pfam" id="PF01882"/>
    </source>
</evidence>
<keyword evidence="1" id="KW-1133">Transmembrane helix</keyword>
<dbReference type="AlphaFoldDB" id="A0A8J2ZWX5"/>
<accession>A0A8J2ZWX5</accession>
<dbReference type="Proteomes" id="UP000656813">
    <property type="component" value="Unassembled WGS sequence"/>
</dbReference>
<keyword evidence="1" id="KW-0812">Transmembrane</keyword>
<feature type="domain" description="DUF58" evidence="2">
    <location>
        <begin position="210"/>
        <end position="350"/>
    </location>
</feature>
<gene>
    <name evidence="3" type="primary">yeaD</name>
    <name evidence="3" type="ORF">GCM10007096_23630</name>
</gene>
<comment type="caution">
    <text evidence="3">The sequence shown here is derived from an EMBL/GenBank/DDBJ whole genome shotgun (WGS) entry which is preliminary data.</text>
</comment>
<organism evidence="3 4">
    <name type="scientific">Pullulanibacillus pueri</name>
    <dbReference type="NCBI Taxonomy" id="1437324"/>
    <lineage>
        <taxon>Bacteria</taxon>
        <taxon>Bacillati</taxon>
        <taxon>Bacillota</taxon>
        <taxon>Bacilli</taxon>
        <taxon>Bacillales</taxon>
        <taxon>Sporolactobacillaceae</taxon>
        <taxon>Pullulanibacillus</taxon>
    </lineage>
</organism>
<name>A0A8J2ZWX5_9BACL</name>
<dbReference type="Pfam" id="PF01882">
    <property type="entry name" value="DUF58"/>
    <property type="match status" value="1"/>
</dbReference>
<dbReference type="RefSeq" id="WP_188497580.1">
    <property type="nucleotide sequence ID" value="NZ_BMFV01000017.1"/>
</dbReference>
<protein>
    <recommendedName>
        <fullName evidence="2">DUF58 domain-containing protein</fullName>
    </recommendedName>
</protein>
<keyword evidence="4" id="KW-1185">Reference proteome</keyword>
<keyword evidence="1" id="KW-0472">Membrane</keyword>
<feature type="transmembrane region" description="Helical" evidence="1">
    <location>
        <begin position="36"/>
        <end position="59"/>
    </location>
</feature>
<proteinExistence type="predicted"/>
<dbReference type="PANTHER" id="PTHR34351">
    <property type="entry name" value="SLR1927 PROTEIN-RELATED"/>
    <property type="match status" value="1"/>
</dbReference>
<evidence type="ECO:0000313" key="4">
    <source>
        <dbReference type="Proteomes" id="UP000656813"/>
    </source>
</evidence>
<evidence type="ECO:0000313" key="3">
    <source>
        <dbReference type="EMBL" id="GGH83166.1"/>
    </source>
</evidence>
<dbReference type="PANTHER" id="PTHR34351:SF2">
    <property type="entry name" value="DUF58 DOMAIN-CONTAINING PROTEIN"/>
    <property type="match status" value="1"/>
</dbReference>
<evidence type="ECO:0000256" key="1">
    <source>
        <dbReference type="SAM" id="Phobius"/>
    </source>
</evidence>
<reference evidence="3" key="2">
    <citation type="submission" date="2020-09" db="EMBL/GenBank/DDBJ databases">
        <authorList>
            <person name="Sun Q."/>
            <person name="Zhou Y."/>
        </authorList>
    </citation>
    <scope>NUCLEOTIDE SEQUENCE</scope>
    <source>
        <strain evidence="3">CGMCC 1.12777</strain>
    </source>
</reference>
<dbReference type="EMBL" id="BMFV01000017">
    <property type="protein sequence ID" value="GGH83166.1"/>
    <property type="molecule type" value="Genomic_DNA"/>
</dbReference>
<sequence>MMAMFRRHRTLFGVVWVLILFCIAFAYAMFQGGFVSWFVFFGFVPILVYTLIVALYPLGDIRIERVMSKHELYADEPLEVTLKMTRRVPFPLFYLIIEDHQPHNILKKHQNWKRENAKKLLSLGFQLGTTLTYTIEGMPRGEYVFKKLSIRTGDIFGFIQRQKEIEIEDTVLVYPKMTPPESWSPLDLAYGGQRRSRKSFEHDVTSIASIREYIPGDRLSWLDWKSTARTNHLMTKQFEFPLNNDVILILDCTVNSADREGEAFERSVALAGSLMEKALRTESSVGFVTVGKETQWLELENQPYQKWKILNHLARIHQESSAEVSVAINKYIQHLSHHSTVIFVTTKVSKHLLLLFNDLMTRGLAIEFFLVTQNDNREGTRVLEQLHGMGVVTHHVTDDHFNRLTKGSGSLATS</sequence>